<dbReference type="RefSeq" id="WP_148136815.1">
    <property type="nucleotide sequence ID" value="NZ_CP017634.1"/>
</dbReference>
<feature type="transmembrane region" description="Helical" evidence="6">
    <location>
        <begin position="161"/>
        <end position="181"/>
    </location>
</feature>
<dbReference type="Proteomes" id="UP000323521">
    <property type="component" value="Chromosome"/>
</dbReference>
<gene>
    <name evidence="8" type="ORF">DCMF_24280</name>
</gene>
<keyword evidence="4 6" id="KW-0472">Membrane</keyword>
<keyword evidence="2 5" id="KW-0812">Transmembrane</keyword>
<dbReference type="GO" id="GO:0032977">
    <property type="term" value="F:membrane insertase activity"/>
    <property type="evidence" value="ECO:0007669"/>
    <property type="project" value="InterPro"/>
</dbReference>
<comment type="subcellular location">
    <subcellularLocation>
        <location evidence="1 5">Membrane</location>
        <topology evidence="1 5">Multi-pass membrane protein</topology>
    </subcellularLocation>
</comment>
<dbReference type="OrthoDB" id="2380676at2"/>
<dbReference type="InterPro" id="IPR001708">
    <property type="entry name" value="YidC/ALB3/OXA1/COX18"/>
</dbReference>
<dbReference type="Pfam" id="PF02096">
    <property type="entry name" value="60KD_IMP"/>
    <property type="match status" value="1"/>
</dbReference>
<feature type="transmembrane region" description="Helical" evidence="6">
    <location>
        <begin position="22"/>
        <end position="42"/>
    </location>
</feature>
<organism evidence="8 9">
    <name type="scientific">Formimonas warabiya</name>
    <dbReference type="NCBI Taxonomy" id="1761012"/>
    <lineage>
        <taxon>Bacteria</taxon>
        <taxon>Bacillati</taxon>
        <taxon>Bacillota</taxon>
        <taxon>Clostridia</taxon>
        <taxon>Eubacteriales</taxon>
        <taxon>Peptococcaceae</taxon>
        <taxon>Candidatus Formimonas</taxon>
    </lineage>
</organism>
<comment type="similarity">
    <text evidence="5">Belongs to the OXA1/ALB3/YidC family.</text>
</comment>
<dbReference type="AlphaFoldDB" id="A0A3G1KYC8"/>
<evidence type="ECO:0000256" key="6">
    <source>
        <dbReference type="SAM" id="Phobius"/>
    </source>
</evidence>
<reference evidence="8 9" key="1">
    <citation type="submission" date="2016-10" db="EMBL/GenBank/DDBJ databases">
        <title>Complete Genome Sequence of Peptococcaceae strain DCMF.</title>
        <authorList>
            <person name="Edwards R.J."/>
            <person name="Holland S.I."/>
            <person name="Deshpande N.P."/>
            <person name="Wong Y.K."/>
            <person name="Ertan H."/>
            <person name="Manefield M."/>
            <person name="Russell T.L."/>
            <person name="Lee M.J."/>
        </authorList>
    </citation>
    <scope>NUCLEOTIDE SEQUENCE [LARGE SCALE GENOMIC DNA]</scope>
    <source>
        <strain evidence="8 9">DCMF</strain>
    </source>
</reference>
<sequence>MHIFNSVFADLLKTVLFFTNDWFFAIAFITLTIKLLLFPLSLKQQRTLLFSQNLQAAKDILAKKFKNDSAKVNAAVISIMAKYKISPWFSYAVLIIQTPIFLSLYFSISNLSTSIGSMIIPWVLSNSPDSFHVLPVVASLLQGLSGLTLQEKNSLMLMIPILIGLVFLWKAPAGISVYWALNSLFRYMELRIFSWRAVRERYLKVPSPEIMIRETA</sequence>
<evidence type="ECO:0000256" key="3">
    <source>
        <dbReference type="ARBA" id="ARBA00022989"/>
    </source>
</evidence>
<evidence type="ECO:0000256" key="2">
    <source>
        <dbReference type="ARBA" id="ARBA00022692"/>
    </source>
</evidence>
<evidence type="ECO:0000313" key="8">
    <source>
        <dbReference type="EMBL" id="ATW27451.1"/>
    </source>
</evidence>
<evidence type="ECO:0000313" key="9">
    <source>
        <dbReference type="Proteomes" id="UP000323521"/>
    </source>
</evidence>
<proteinExistence type="inferred from homology"/>
<dbReference type="KEGG" id="fwa:DCMF_24280"/>
<keyword evidence="3 6" id="KW-1133">Transmembrane helix</keyword>
<dbReference type="EMBL" id="CP017634">
    <property type="protein sequence ID" value="ATW27451.1"/>
    <property type="molecule type" value="Genomic_DNA"/>
</dbReference>
<evidence type="ECO:0000256" key="4">
    <source>
        <dbReference type="ARBA" id="ARBA00023136"/>
    </source>
</evidence>
<evidence type="ECO:0000256" key="1">
    <source>
        <dbReference type="ARBA" id="ARBA00004141"/>
    </source>
</evidence>
<keyword evidence="9" id="KW-1185">Reference proteome</keyword>
<dbReference type="GO" id="GO:0005886">
    <property type="term" value="C:plasma membrane"/>
    <property type="evidence" value="ECO:0007669"/>
    <property type="project" value="TreeGrafter"/>
</dbReference>
<evidence type="ECO:0000259" key="7">
    <source>
        <dbReference type="Pfam" id="PF02096"/>
    </source>
</evidence>
<dbReference type="PANTHER" id="PTHR12428">
    <property type="entry name" value="OXA1"/>
    <property type="match status" value="1"/>
</dbReference>
<feature type="transmembrane region" description="Helical" evidence="6">
    <location>
        <begin position="88"/>
        <end position="108"/>
    </location>
</feature>
<protein>
    <submittedName>
        <fullName evidence="8">Preprotein translocase YidC</fullName>
    </submittedName>
</protein>
<accession>A0A3G1KYC8</accession>
<dbReference type="InterPro" id="IPR028055">
    <property type="entry name" value="YidC/Oxa/ALB_C"/>
</dbReference>
<dbReference type="PANTHER" id="PTHR12428:SF65">
    <property type="entry name" value="CYTOCHROME C OXIDASE ASSEMBLY PROTEIN COX18, MITOCHONDRIAL"/>
    <property type="match status" value="1"/>
</dbReference>
<name>A0A3G1KYC8_FORW1</name>
<feature type="domain" description="Membrane insertase YidC/Oxa/ALB C-terminal" evidence="7">
    <location>
        <begin position="22"/>
        <end position="188"/>
    </location>
</feature>
<dbReference type="PRINTS" id="PR00701">
    <property type="entry name" value="60KDINNERMP"/>
</dbReference>
<dbReference type="GO" id="GO:0051205">
    <property type="term" value="P:protein insertion into membrane"/>
    <property type="evidence" value="ECO:0007669"/>
    <property type="project" value="TreeGrafter"/>
</dbReference>
<evidence type="ECO:0000256" key="5">
    <source>
        <dbReference type="RuleBase" id="RU003945"/>
    </source>
</evidence>